<name>A0ACC1I7D1_9FUNG</name>
<evidence type="ECO:0000313" key="1">
    <source>
        <dbReference type="EMBL" id="KAJ1888024.1"/>
    </source>
</evidence>
<accession>A0ACC1I7D1</accession>
<keyword evidence="2" id="KW-1185">Reference proteome</keyword>
<dbReference type="Proteomes" id="UP001150581">
    <property type="component" value="Unassembled WGS sequence"/>
</dbReference>
<comment type="caution">
    <text evidence="1">The sequence shown here is derived from an EMBL/GenBank/DDBJ whole genome shotgun (WGS) entry which is preliminary data.</text>
</comment>
<reference evidence="1" key="1">
    <citation type="submission" date="2022-07" db="EMBL/GenBank/DDBJ databases">
        <title>Phylogenomic reconstructions and comparative analyses of Kickxellomycotina fungi.</title>
        <authorList>
            <person name="Reynolds N.K."/>
            <person name="Stajich J.E."/>
            <person name="Barry K."/>
            <person name="Grigoriev I.V."/>
            <person name="Crous P."/>
            <person name="Smith M.E."/>
        </authorList>
    </citation>
    <scope>NUCLEOTIDE SEQUENCE</scope>
    <source>
        <strain evidence="1">Benny 63K</strain>
    </source>
</reference>
<proteinExistence type="predicted"/>
<sequence length="200" mass="21051">MHHHIVIAMFVAALAVGVHAAPSDLIYKRQTNPEVSDTGIQSDTSAAADIGFAPAGETTNNLAGNSLTQIDDSINIVDASVDYPDEAQLLGNSGTAISGNNNEISPVINAPVTVIINNNNSGRGGGGGGQNRQQRPSEQPGSPDTGKVSPPKEQQQPAAGQYPYPTYENGQNMFDISDPRVQWLITYAMLISQNNLGQIV</sequence>
<dbReference type="EMBL" id="JANBPG010001848">
    <property type="protein sequence ID" value="KAJ1888024.1"/>
    <property type="molecule type" value="Genomic_DNA"/>
</dbReference>
<evidence type="ECO:0000313" key="2">
    <source>
        <dbReference type="Proteomes" id="UP001150581"/>
    </source>
</evidence>
<gene>
    <name evidence="1" type="ORF">LPJ66_008785</name>
</gene>
<protein>
    <submittedName>
        <fullName evidence="1">Uncharacterized protein</fullName>
    </submittedName>
</protein>
<organism evidence="1 2">
    <name type="scientific">Kickxella alabastrina</name>
    <dbReference type="NCBI Taxonomy" id="61397"/>
    <lineage>
        <taxon>Eukaryota</taxon>
        <taxon>Fungi</taxon>
        <taxon>Fungi incertae sedis</taxon>
        <taxon>Zoopagomycota</taxon>
        <taxon>Kickxellomycotina</taxon>
        <taxon>Kickxellomycetes</taxon>
        <taxon>Kickxellales</taxon>
        <taxon>Kickxellaceae</taxon>
        <taxon>Kickxella</taxon>
    </lineage>
</organism>